<dbReference type="SUPFAM" id="SSF48726">
    <property type="entry name" value="Immunoglobulin"/>
    <property type="match status" value="1"/>
</dbReference>
<dbReference type="EMBL" id="MUJZ01014306">
    <property type="protein sequence ID" value="OTF81305.1"/>
    <property type="molecule type" value="Genomic_DNA"/>
</dbReference>
<evidence type="ECO:0000313" key="2">
    <source>
        <dbReference type="Proteomes" id="UP000194236"/>
    </source>
</evidence>
<accession>A0A1Y3BQ89</accession>
<comment type="caution">
    <text evidence="1">The sequence shown here is derived from an EMBL/GenBank/DDBJ whole genome shotgun (WGS) entry which is preliminary data.</text>
</comment>
<reference evidence="1 2" key="1">
    <citation type="submission" date="2017-03" db="EMBL/GenBank/DDBJ databases">
        <title>Genome Survey of Euroglyphus maynei.</title>
        <authorList>
            <person name="Arlian L.G."/>
            <person name="Morgan M.S."/>
            <person name="Rider S.D."/>
        </authorList>
    </citation>
    <scope>NUCLEOTIDE SEQUENCE [LARGE SCALE GENOMIC DNA]</scope>
    <source>
        <strain evidence="1">Arlian Lab</strain>
        <tissue evidence="1">Whole body</tissue>
    </source>
</reference>
<dbReference type="InterPro" id="IPR036179">
    <property type="entry name" value="Ig-like_dom_sf"/>
</dbReference>
<organism evidence="1 2">
    <name type="scientific">Euroglyphus maynei</name>
    <name type="common">Mayne's house dust mite</name>
    <dbReference type="NCBI Taxonomy" id="6958"/>
    <lineage>
        <taxon>Eukaryota</taxon>
        <taxon>Metazoa</taxon>
        <taxon>Ecdysozoa</taxon>
        <taxon>Arthropoda</taxon>
        <taxon>Chelicerata</taxon>
        <taxon>Arachnida</taxon>
        <taxon>Acari</taxon>
        <taxon>Acariformes</taxon>
        <taxon>Sarcoptiformes</taxon>
        <taxon>Astigmata</taxon>
        <taxon>Psoroptidia</taxon>
        <taxon>Analgoidea</taxon>
        <taxon>Pyroglyphidae</taxon>
        <taxon>Pyroglyphinae</taxon>
        <taxon>Euroglyphus</taxon>
    </lineage>
</organism>
<name>A0A1Y3BQ89_EURMA</name>
<dbReference type="OrthoDB" id="6085115at2759"/>
<gene>
    <name evidence="1" type="ORF">BLA29_011004</name>
</gene>
<evidence type="ECO:0000313" key="1">
    <source>
        <dbReference type="EMBL" id="OTF81305.1"/>
    </source>
</evidence>
<dbReference type="InterPro" id="IPR013783">
    <property type="entry name" value="Ig-like_fold"/>
</dbReference>
<keyword evidence="2" id="KW-1185">Reference proteome</keyword>
<proteinExistence type="predicted"/>
<dbReference type="Proteomes" id="UP000194236">
    <property type="component" value="Unassembled WGS sequence"/>
</dbReference>
<feature type="non-terminal residue" evidence="1">
    <location>
        <position position="1"/>
    </location>
</feature>
<dbReference type="AlphaFoldDB" id="A0A1Y3BQ89"/>
<protein>
    <recommendedName>
        <fullName evidence="3">Immunoglobulin I-set domain-containing protein</fullName>
    </recommendedName>
</protein>
<sequence>ILATTNETSPGGNNVGGRGGYIKFTHNGTRLLITKLTDEWQGLYQCIAQNPFGTGFSNQFQIQILCK</sequence>
<dbReference type="Gene3D" id="2.60.40.10">
    <property type="entry name" value="Immunoglobulins"/>
    <property type="match status" value="1"/>
</dbReference>
<evidence type="ECO:0008006" key="3">
    <source>
        <dbReference type="Google" id="ProtNLM"/>
    </source>
</evidence>